<gene>
    <name evidence="2" type="ORF">RFI_20675</name>
</gene>
<feature type="region of interest" description="Disordered" evidence="1">
    <location>
        <begin position="130"/>
        <end position="149"/>
    </location>
</feature>
<reference evidence="2 3" key="1">
    <citation type="journal article" date="2013" name="Curr. Biol.">
        <title>The Genome of the Foraminiferan Reticulomyxa filosa.</title>
        <authorList>
            <person name="Glockner G."/>
            <person name="Hulsmann N."/>
            <person name="Schleicher M."/>
            <person name="Noegel A.A."/>
            <person name="Eichinger L."/>
            <person name="Gallinger C."/>
            <person name="Pawlowski J."/>
            <person name="Sierra R."/>
            <person name="Euteneuer U."/>
            <person name="Pillet L."/>
            <person name="Moustafa A."/>
            <person name="Platzer M."/>
            <person name="Groth M."/>
            <person name="Szafranski K."/>
            <person name="Schliwa M."/>
        </authorList>
    </citation>
    <scope>NUCLEOTIDE SEQUENCE [LARGE SCALE GENOMIC DNA]</scope>
</reference>
<evidence type="ECO:0000313" key="2">
    <source>
        <dbReference type="EMBL" id="ETO16664.1"/>
    </source>
</evidence>
<sequence>MPLRFPDMTNVPEQVMNPTPQLQEMLDGRTYIFVQNCRIRDNFGFGIAFEITPSLSQLSLSFLASLLDVSITVRDTHFDENTFGNMGKIPSNWLRPNVHKIHLYFRMRFMNADLFTPPPPAIFQQLRSRLKHESSMPSQRQQQQQRRWSNDYVNQQHDYIQNQSMNRMGIEINLNDEADQTAFCAAMMEEILKKEKLEKFFIEEIGIQLDEHELQHQGSQDQVLTEELLKEMSTHQPPVPTDPNGQISNYDRMLNNIKERLALCSISNNNLNDDNHNRNDNSGTITTANNNNSNNNNNNNNNNSSSNNNINNNNTLNNNNDDNDVDKKEIAFGQKHIASQRQAFGRTYRREHQHSYGQQ</sequence>
<feature type="region of interest" description="Disordered" evidence="1">
    <location>
        <begin position="269"/>
        <end position="325"/>
    </location>
</feature>
<dbReference type="Proteomes" id="UP000023152">
    <property type="component" value="Unassembled WGS sequence"/>
</dbReference>
<comment type="caution">
    <text evidence="2">The sequence shown here is derived from an EMBL/GenBank/DDBJ whole genome shotgun (WGS) entry which is preliminary data.</text>
</comment>
<protein>
    <submittedName>
        <fullName evidence="2">RmlC-like cupin family protein</fullName>
    </submittedName>
</protein>
<proteinExistence type="predicted"/>
<accession>X6MS41</accession>
<name>X6MS41_RETFI</name>
<organism evidence="2 3">
    <name type="scientific">Reticulomyxa filosa</name>
    <dbReference type="NCBI Taxonomy" id="46433"/>
    <lineage>
        <taxon>Eukaryota</taxon>
        <taxon>Sar</taxon>
        <taxon>Rhizaria</taxon>
        <taxon>Retaria</taxon>
        <taxon>Foraminifera</taxon>
        <taxon>Monothalamids</taxon>
        <taxon>Reticulomyxidae</taxon>
        <taxon>Reticulomyxa</taxon>
    </lineage>
</organism>
<evidence type="ECO:0000313" key="3">
    <source>
        <dbReference type="Proteomes" id="UP000023152"/>
    </source>
</evidence>
<keyword evidence="3" id="KW-1185">Reference proteome</keyword>
<feature type="compositionally biased region" description="Low complexity" evidence="1">
    <location>
        <begin position="289"/>
        <end position="320"/>
    </location>
</feature>
<dbReference type="EMBL" id="ASPP01017972">
    <property type="protein sequence ID" value="ETO16664.1"/>
    <property type="molecule type" value="Genomic_DNA"/>
</dbReference>
<dbReference type="AlphaFoldDB" id="X6MS41"/>
<evidence type="ECO:0000256" key="1">
    <source>
        <dbReference type="SAM" id="MobiDB-lite"/>
    </source>
</evidence>